<proteinExistence type="predicted"/>
<dbReference type="OrthoDB" id="3249161at2759"/>
<organism evidence="1 2">
    <name type="scientific">Escovopsis weberi</name>
    <dbReference type="NCBI Taxonomy" id="150374"/>
    <lineage>
        <taxon>Eukaryota</taxon>
        <taxon>Fungi</taxon>
        <taxon>Dikarya</taxon>
        <taxon>Ascomycota</taxon>
        <taxon>Pezizomycotina</taxon>
        <taxon>Sordariomycetes</taxon>
        <taxon>Hypocreomycetidae</taxon>
        <taxon>Hypocreales</taxon>
        <taxon>Hypocreaceae</taxon>
        <taxon>Escovopsis</taxon>
    </lineage>
</organism>
<comment type="caution">
    <text evidence="1">The sequence shown here is derived from an EMBL/GenBank/DDBJ whole genome shotgun (WGS) entry which is preliminary data.</text>
</comment>
<accession>A0A0M8MYP3</accession>
<sequence length="191" mass="20309">MADFLASFNFCDSLPSPASERSCASLEEAQSRLRDIFSAKITPTRAEHVATTLELAGSAQLMLEKENEGLDGLGNIDPILGGLAALSAANEQAEGVFRAVTASDALTNQPADNPVLQRSVAKAIINGLGALDGSEWTLKGLSRGTEGWKFVYICKGSVNHWYRQNKSQVKTLVADCTQSEPDPQLTGPSPS</sequence>
<dbReference type="Proteomes" id="UP000053831">
    <property type="component" value="Unassembled WGS sequence"/>
</dbReference>
<evidence type="ECO:0000313" key="2">
    <source>
        <dbReference type="Proteomes" id="UP000053831"/>
    </source>
</evidence>
<keyword evidence="2" id="KW-1185">Reference proteome</keyword>
<dbReference type="EMBL" id="LGSR01000008">
    <property type="protein sequence ID" value="KOS21468.1"/>
    <property type="molecule type" value="Genomic_DNA"/>
</dbReference>
<reference evidence="1 2" key="1">
    <citation type="submission" date="2015-07" db="EMBL/GenBank/DDBJ databases">
        <title>The genome of the fungus Escovopsis weberi, a specialized disease agent of ant agriculture.</title>
        <authorList>
            <person name="de Man T.J."/>
            <person name="Stajich J.E."/>
            <person name="Kubicek C.P."/>
            <person name="Chenthamara K."/>
            <person name="Atanasova L."/>
            <person name="Druzhinina I.S."/>
            <person name="Birnbaum S."/>
            <person name="Barribeau S.M."/>
            <person name="Teiling C."/>
            <person name="Suen G."/>
            <person name="Currie C."/>
            <person name="Gerardo N.M."/>
        </authorList>
    </citation>
    <scope>NUCLEOTIDE SEQUENCE [LARGE SCALE GENOMIC DNA]</scope>
</reference>
<protein>
    <submittedName>
        <fullName evidence="1">Uncharacterized protein</fullName>
    </submittedName>
</protein>
<name>A0A0M8MYP3_ESCWE</name>
<dbReference type="AlphaFoldDB" id="A0A0M8MYP3"/>
<dbReference type="STRING" id="150374.A0A0M8MYP3"/>
<gene>
    <name evidence="1" type="ORF">ESCO_005203</name>
</gene>
<evidence type="ECO:0000313" key="1">
    <source>
        <dbReference type="EMBL" id="KOS21468.1"/>
    </source>
</evidence>